<dbReference type="Proteomes" id="UP001569428">
    <property type="component" value="Unassembled WGS sequence"/>
</dbReference>
<evidence type="ECO:0000256" key="1">
    <source>
        <dbReference type="SAM" id="MobiDB-lite"/>
    </source>
</evidence>
<protein>
    <submittedName>
        <fullName evidence="2">Uncharacterized protein</fullName>
    </submittedName>
</protein>
<dbReference type="RefSeq" id="WP_371841903.1">
    <property type="nucleotide sequence ID" value="NZ_JBGMEK010000219.1"/>
</dbReference>
<name>A0ABV4P741_9GAMM</name>
<sequence>MQEAAGCDYGPAIGIASVEKPPLQAGASIHDEEDDAPSHERRVVGQQQAGVTSQ</sequence>
<evidence type="ECO:0000313" key="3">
    <source>
        <dbReference type="Proteomes" id="UP001569428"/>
    </source>
</evidence>
<accession>A0ABV4P741</accession>
<proteinExistence type="predicted"/>
<reference evidence="2 3" key="1">
    <citation type="submission" date="2024-08" db="EMBL/GenBank/DDBJ databases">
        <authorList>
            <person name="Ishaq N."/>
        </authorList>
    </citation>
    <scope>NUCLEOTIDE SEQUENCE [LARGE SCALE GENOMIC DNA]</scope>
    <source>
        <strain evidence="2 3">DSM 18651</strain>
    </source>
</reference>
<evidence type="ECO:0000313" key="2">
    <source>
        <dbReference type="EMBL" id="MFA0814057.1"/>
    </source>
</evidence>
<keyword evidence="3" id="KW-1185">Reference proteome</keyword>
<gene>
    <name evidence="2" type="ORF">ACCI49_24635</name>
</gene>
<feature type="compositionally biased region" description="Polar residues" evidence="1">
    <location>
        <begin position="45"/>
        <end position="54"/>
    </location>
</feature>
<comment type="caution">
    <text evidence="2">The sequence shown here is derived from an EMBL/GenBank/DDBJ whole genome shotgun (WGS) entry which is preliminary data.</text>
</comment>
<organism evidence="2 3">
    <name type="scientific">Microbulbifer epialgicus</name>
    <dbReference type="NCBI Taxonomy" id="393907"/>
    <lineage>
        <taxon>Bacteria</taxon>
        <taxon>Pseudomonadati</taxon>
        <taxon>Pseudomonadota</taxon>
        <taxon>Gammaproteobacteria</taxon>
        <taxon>Cellvibrionales</taxon>
        <taxon>Microbulbiferaceae</taxon>
        <taxon>Microbulbifer</taxon>
    </lineage>
</organism>
<feature type="region of interest" description="Disordered" evidence="1">
    <location>
        <begin position="1"/>
        <end position="54"/>
    </location>
</feature>
<dbReference type="EMBL" id="JBGMEK010000219">
    <property type="protein sequence ID" value="MFA0814057.1"/>
    <property type="molecule type" value="Genomic_DNA"/>
</dbReference>